<organism evidence="9 10">
    <name type="scientific">Microlunatus panaciterrae</name>
    <dbReference type="NCBI Taxonomy" id="400768"/>
    <lineage>
        <taxon>Bacteria</taxon>
        <taxon>Bacillati</taxon>
        <taxon>Actinomycetota</taxon>
        <taxon>Actinomycetes</taxon>
        <taxon>Propionibacteriales</taxon>
        <taxon>Propionibacteriaceae</taxon>
        <taxon>Microlunatus</taxon>
    </lineage>
</organism>
<proteinExistence type="inferred from homology"/>
<dbReference type="Proteomes" id="UP000704762">
    <property type="component" value="Unassembled WGS sequence"/>
</dbReference>
<evidence type="ECO:0000256" key="6">
    <source>
        <dbReference type="ARBA" id="ARBA00022884"/>
    </source>
</evidence>
<dbReference type="HAMAP" id="MF_00227">
    <property type="entry name" value="RNase_P"/>
    <property type="match status" value="1"/>
</dbReference>
<reference evidence="9 10" key="1">
    <citation type="submission" date="2021-01" db="EMBL/GenBank/DDBJ databases">
        <title>Sequencing the genomes of 1000 actinobacteria strains.</title>
        <authorList>
            <person name="Klenk H.-P."/>
        </authorList>
    </citation>
    <scope>NUCLEOTIDE SEQUENCE [LARGE SCALE GENOMIC DNA]</scope>
    <source>
        <strain evidence="9 10">DSM 18662</strain>
    </source>
</reference>
<dbReference type="GO" id="GO:0004526">
    <property type="term" value="F:ribonuclease P activity"/>
    <property type="evidence" value="ECO:0007669"/>
    <property type="project" value="UniProtKB-EC"/>
</dbReference>
<evidence type="ECO:0000256" key="4">
    <source>
        <dbReference type="ARBA" id="ARBA00022759"/>
    </source>
</evidence>
<name>A0ABS2RIU8_9ACTN</name>
<dbReference type="PANTHER" id="PTHR33992:SF1">
    <property type="entry name" value="RIBONUCLEASE P PROTEIN COMPONENT"/>
    <property type="match status" value="1"/>
</dbReference>
<evidence type="ECO:0000256" key="8">
    <source>
        <dbReference type="NCBIfam" id="TIGR00188"/>
    </source>
</evidence>
<dbReference type="NCBIfam" id="TIGR00188">
    <property type="entry name" value="rnpA"/>
    <property type="match status" value="1"/>
</dbReference>
<keyword evidence="5 7" id="KW-0378">Hydrolase</keyword>
<keyword evidence="6 7" id="KW-0694">RNA-binding</keyword>
<keyword evidence="4 7" id="KW-0255">Endonuclease</keyword>
<dbReference type="EMBL" id="JAFBCF010000001">
    <property type="protein sequence ID" value="MBM7798925.1"/>
    <property type="molecule type" value="Genomic_DNA"/>
</dbReference>
<keyword evidence="10" id="KW-1185">Reference proteome</keyword>
<gene>
    <name evidence="7" type="primary">rnpA</name>
    <name evidence="9" type="ORF">JOE57_001846</name>
</gene>
<comment type="subunit">
    <text evidence="7">Consists of a catalytic RNA component (M1 or rnpB) and a protein subunit.</text>
</comment>
<sequence length="119" mass="12870">MRSAADFRATVRNGVRVGRATLVLHARASSEADAPVRVGFVVSKAVGNAVTRNRVKRRLRHLVRDELVATPPGSRFVVRALPPAAVAGGQLGDDLHGAWSKALRRLDPERAESSRVTTR</sequence>
<evidence type="ECO:0000256" key="2">
    <source>
        <dbReference type="ARBA" id="ARBA00022694"/>
    </source>
</evidence>
<dbReference type="InterPro" id="IPR014721">
    <property type="entry name" value="Ribsml_uS5_D2-typ_fold_subgr"/>
</dbReference>
<dbReference type="PANTHER" id="PTHR33992">
    <property type="entry name" value="RIBONUCLEASE P PROTEIN COMPONENT"/>
    <property type="match status" value="1"/>
</dbReference>
<dbReference type="SUPFAM" id="SSF54211">
    <property type="entry name" value="Ribosomal protein S5 domain 2-like"/>
    <property type="match status" value="1"/>
</dbReference>
<dbReference type="Pfam" id="PF00825">
    <property type="entry name" value="Ribonuclease_P"/>
    <property type="match status" value="1"/>
</dbReference>
<comment type="similarity">
    <text evidence="7">Belongs to the RnpA family.</text>
</comment>
<evidence type="ECO:0000313" key="10">
    <source>
        <dbReference type="Proteomes" id="UP000704762"/>
    </source>
</evidence>
<evidence type="ECO:0000256" key="5">
    <source>
        <dbReference type="ARBA" id="ARBA00022801"/>
    </source>
</evidence>
<dbReference type="InterPro" id="IPR000100">
    <property type="entry name" value="RNase_P"/>
</dbReference>
<keyword evidence="2 7" id="KW-0819">tRNA processing</keyword>
<comment type="function">
    <text evidence="1 7">RNaseP catalyzes the removal of the 5'-leader sequence from pre-tRNA to produce the mature 5'-terminus. It can also cleave other RNA substrates such as 4.5S RNA. The protein component plays an auxiliary but essential role in vivo by binding to the 5'-leader sequence and broadening the substrate specificity of the ribozyme.</text>
</comment>
<protein>
    <recommendedName>
        <fullName evidence="7 8">Ribonuclease P protein component</fullName>
        <shortName evidence="7">RNase P protein</shortName>
        <shortName evidence="7">RNaseP protein</shortName>
        <ecNumber evidence="7 8">3.1.26.5</ecNumber>
    </recommendedName>
    <alternativeName>
        <fullName evidence="7">Protein C5</fullName>
    </alternativeName>
</protein>
<dbReference type="InterPro" id="IPR020568">
    <property type="entry name" value="Ribosomal_Su5_D2-typ_SF"/>
</dbReference>
<dbReference type="Gene3D" id="3.30.230.10">
    <property type="match status" value="1"/>
</dbReference>
<dbReference type="EC" id="3.1.26.5" evidence="7 8"/>
<dbReference type="PROSITE" id="PS00648">
    <property type="entry name" value="RIBONUCLEASE_P"/>
    <property type="match status" value="1"/>
</dbReference>
<dbReference type="InterPro" id="IPR020539">
    <property type="entry name" value="RNase_P_CS"/>
</dbReference>
<accession>A0ABS2RIU8</accession>
<evidence type="ECO:0000256" key="7">
    <source>
        <dbReference type="HAMAP-Rule" id="MF_00227"/>
    </source>
</evidence>
<evidence type="ECO:0000256" key="3">
    <source>
        <dbReference type="ARBA" id="ARBA00022722"/>
    </source>
</evidence>
<keyword evidence="3 7" id="KW-0540">Nuclease</keyword>
<evidence type="ECO:0000256" key="1">
    <source>
        <dbReference type="ARBA" id="ARBA00002663"/>
    </source>
</evidence>
<evidence type="ECO:0000313" key="9">
    <source>
        <dbReference type="EMBL" id="MBM7798925.1"/>
    </source>
</evidence>
<comment type="caution">
    <text evidence="9">The sequence shown here is derived from an EMBL/GenBank/DDBJ whole genome shotgun (WGS) entry which is preliminary data.</text>
</comment>
<comment type="catalytic activity">
    <reaction evidence="7">
        <text>Endonucleolytic cleavage of RNA, removing 5'-extranucleotides from tRNA precursor.</text>
        <dbReference type="EC" id="3.1.26.5"/>
    </reaction>
</comment>